<feature type="compositionally biased region" description="Basic residues" evidence="7">
    <location>
        <begin position="372"/>
        <end position="384"/>
    </location>
</feature>
<feature type="compositionally biased region" description="Acidic residues" evidence="7">
    <location>
        <begin position="475"/>
        <end position="485"/>
    </location>
</feature>
<feature type="compositionally biased region" description="Basic and acidic residues" evidence="7">
    <location>
        <begin position="36"/>
        <end position="45"/>
    </location>
</feature>
<evidence type="ECO:0000256" key="2">
    <source>
        <dbReference type="ARBA" id="ARBA00007466"/>
    </source>
</evidence>
<dbReference type="eggNOG" id="KOG2147">
    <property type="taxonomic scope" value="Eukaryota"/>
</dbReference>
<evidence type="ECO:0000256" key="5">
    <source>
        <dbReference type="ARBA" id="ARBA00023242"/>
    </source>
</evidence>
<evidence type="ECO:0000256" key="4">
    <source>
        <dbReference type="ARBA" id="ARBA00022552"/>
    </source>
</evidence>
<feature type="compositionally biased region" description="Low complexity" evidence="7">
    <location>
        <begin position="252"/>
        <end position="274"/>
    </location>
</feature>
<keyword evidence="4" id="KW-0698">rRNA processing</keyword>
<feature type="compositionally biased region" description="Acidic residues" evidence="7">
    <location>
        <begin position="418"/>
        <end position="462"/>
    </location>
</feature>
<sequence>MAKGGGSQLSQLKSKLHAAGVGDRRQQSKKSKLRRGGQDEKDAAAARRNKIANITSSLNPFDEKVTKPKHEVLGRKVKGAVGRPGAAKASGLAQRRASLLPEWQARNKSGSFIDRRFGENDANMTPEERMLERFTAEKQRRASKGAMFNLNDGDDEVLTHYGQSLSGFDDLADIGLPDEDDEGNMDGANHFGGFDEDGEDDDPDRVKTKAEVMREVMAKSKFHKLERQKIRDEDEELRMQLDDDLGGIRDLLFAQPTTTEAPAAPETPAAPRAPALDKGKGKAADNAPTATAAGEENRPLIEPKVASNSYDAFVKELAFEKRAKPQDRLKSEAELAAEEAKRLMKAEKARLKRMRADSDDEGASSDEEGGRGKRRKKGDKKSKARASGADDLDDDFELDGITAGEAYGLGKGLRTEGSEDEDEDEDDGESEGDEDQDEDEEGDEEGDAEDEGDDEEGDEDDFADLADVDGLAVAGEDEESEEEGDHEALTGSVSAAERKAAKTGSKRKQAMTKEEASKLPYTFPCPSSHSEFLAILDEHRIEPKFVPTVVKRIRTLYHPSLHEDNKHKLQAFIGVLIDHAIHSAAVAGADKEDKIAVALVNALIPQIFSLSQAYPLASSQHFVGKLALMQRNLSRGLAKGAVSADARTWPMLPELTLLRIAGTVWPTSDRQHPVATPLALLIAQYLGHARVRSLTDLASGLFLCSLVASHEKDSKRVFPEAANFLFNCIALLTTRSEDGRRTVSTTAEHYGIPTPDLGAPHTASLPLTAEESAQASTVDDGPTDLLDLLSPAPSLEVGAIKAQLLRLALELTAEFAKLYSGSTAFVELFTPSLDLLASVDAASLPESLAERLRAIEASLERQVRMSASSRRYLRLQAHRAIAIASYVPKFDQQGFNPERKGGYDPDTERAQAAKLRALIKKEKKGAIRELRKDNQFLAEERRKEQAAEDQSYQKKIKKIMSTLQDERSEQKQMERQKATLKKRAGKK</sequence>
<feature type="compositionally biased region" description="Acidic residues" evidence="7">
    <location>
        <begin position="358"/>
        <end position="367"/>
    </location>
</feature>
<evidence type="ECO:0008006" key="10">
    <source>
        <dbReference type="Google" id="ProtNLM"/>
    </source>
</evidence>
<feature type="compositionally biased region" description="Basic and acidic residues" evidence="7">
    <location>
        <begin position="964"/>
        <end position="977"/>
    </location>
</feature>
<dbReference type="Pfam" id="PF04147">
    <property type="entry name" value="Nop14"/>
    <property type="match status" value="1"/>
</dbReference>
<keyword evidence="3" id="KW-0690">Ribosome biogenesis</keyword>
<dbReference type="OrthoDB" id="441771at2759"/>
<evidence type="ECO:0000256" key="1">
    <source>
        <dbReference type="ARBA" id="ARBA00004604"/>
    </source>
</evidence>
<evidence type="ECO:0000256" key="6">
    <source>
        <dbReference type="ARBA" id="ARBA00024695"/>
    </source>
</evidence>
<organism evidence="8 9">
    <name type="scientific">Pseudozyma flocculosa PF-1</name>
    <dbReference type="NCBI Taxonomy" id="1277687"/>
    <lineage>
        <taxon>Eukaryota</taxon>
        <taxon>Fungi</taxon>
        <taxon>Dikarya</taxon>
        <taxon>Basidiomycota</taxon>
        <taxon>Ustilaginomycotina</taxon>
        <taxon>Ustilaginomycetes</taxon>
        <taxon>Ustilaginales</taxon>
        <taxon>Ustilaginaceae</taxon>
        <taxon>Pseudozyma</taxon>
    </lineage>
</organism>
<feature type="compositionally biased region" description="Basic residues" evidence="7">
    <location>
        <begin position="978"/>
        <end position="987"/>
    </location>
</feature>
<evidence type="ECO:0000256" key="7">
    <source>
        <dbReference type="SAM" id="MobiDB-lite"/>
    </source>
</evidence>
<comment type="similarity">
    <text evidence="2">Belongs to the NOP14 family.</text>
</comment>
<protein>
    <recommendedName>
        <fullName evidence="10">Nop14-like protein</fullName>
    </recommendedName>
</protein>
<comment type="subcellular location">
    <subcellularLocation>
        <location evidence="1">Nucleus</location>
        <location evidence="1">Nucleolus</location>
    </subcellularLocation>
</comment>
<feature type="region of interest" description="Disordered" evidence="7">
    <location>
        <begin position="252"/>
        <end position="306"/>
    </location>
</feature>
<feature type="region of interest" description="Disordered" evidence="7">
    <location>
        <begin position="321"/>
        <end position="462"/>
    </location>
</feature>
<evidence type="ECO:0000256" key="3">
    <source>
        <dbReference type="ARBA" id="ARBA00022517"/>
    </source>
</evidence>
<dbReference type="GO" id="GO:0030692">
    <property type="term" value="C:Noc4p-Nop14p complex"/>
    <property type="evidence" value="ECO:0007669"/>
    <property type="project" value="TreeGrafter"/>
</dbReference>
<accession>A0A061HCA8</accession>
<dbReference type="GO" id="GO:0030490">
    <property type="term" value="P:maturation of SSU-rRNA"/>
    <property type="evidence" value="ECO:0007669"/>
    <property type="project" value="TreeGrafter"/>
</dbReference>
<dbReference type="EMBL" id="KE361635">
    <property type="protein sequence ID" value="EPQ28256.1"/>
    <property type="molecule type" value="Genomic_DNA"/>
</dbReference>
<proteinExistence type="inferred from homology"/>
<dbReference type="KEGG" id="pfp:PFL1_04083"/>
<keyword evidence="5" id="KW-0539">Nucleus</keyword>
<dbReference type="RefSeq" id="XP_007879798.1">
    <property type="nucleotide sequence ID" value="XM_007881607.1"/>
</dbReference>
<name>A0A061HCA8_9BASI</name>
<dbReference type="AlphaFoldDB" id="A0A061HCA8"/>
<dbReference type="GeneID" id="19318190"/>
<feature type="region of interest" description="Disordered" evidence="7">
    <location>
        <begin position="171"/>
        <end position="205"/>
    </location>
</feature>
<evidence type="ECO:0000313" key="8">
    <source>
        <dbReference type="EMBL" id="EPQ28256.1"/>
    </source>
</evidence>
<evidence type="ECO:0000313" key="9">
    <source>
        <dbReference type="Proteomes" id="UP000053664"/>
    </source>
</evidence>
<reference evidence="8 9" key="1">
    <citation type="journal article" date="2013" name="Plant Cell">
        <title>The transition from a phytopathogenic smut ancestor to an anamorphic biocontrol agent deciphered by comparative whole-genome analysis.</title>
        <authorList>
            <person name="Lefebvre F."/>
            <person name="Joly D.L."/>
            <person name="Labbe C."/>
            <person name="Teichmann B."/>
            <person name="Linning R."/>
            <person name="Belzile F."/>
            <person name="Bakkeren G."/>
            <person name="Belanger R.R."/>
        </authorList>
    </citation>
    <scope>NUCLEOTIDE SEQUENCE [LARGE SCALE GENOMIC DNA]</scope>
    <source>
        <strain evidence="8 9">PF-1</strain>
    </source>
</reference>
<feature type="region of interest" description="Disordered" evidence="7">
    <location>
        <begin position="474"/>
        <end position="515"/>
    </location>
</feature>
<feature type="compositionally biased region" description="Acidic residues" evidence="7">
    <location>
        <begin position="194"/>
        <end position="203"/>
    </location>
</feature>
<feature type="region of interest" description="Disordered" evidence="7">
    <location>
        <begin position="962"/>
        <end position="987"/>
    </location>
</feature>
<dbReference type="Proteomes" id="UP000053664">
    <property type="component" value="Unassembled WGS sequence"/>
</dbReference>
<dbReference type="PANTHER" id="PTHR23183:SF0">
    <property type="entry name" value="NUCLEOLAR PROTEIN 14"/>
    <property type="match status" value="1"/>
</dbReference>
<dbReference type="InterPro" id="IPR007276">
    <property type="entry name" value="Nop14"/>
</dbReference>
<dbReference type="GO" id="GO:0032040">
    <property type="term" value="C:small-subunit processome"/>
    <property type="evidence" value="ECO:0007669"/>
    <property type="project" value="InterPro"/>
</dbReference>
<gene>
    <name evidence="8" type="ORF">PFL1_04083</name>
</gene>
<feature type="compositionally biased region" description="Basic and acidic residues" evidence="7">
    <location>
        <begin position="321"/>
        <end position="357"/>
    </location>
</feature>
<dbReference type="HOGENOM" id="CLU_008874_0_0_1"/>
<dbReference type="PANTHER" id="PTHR23183">
    <property type="entry name" value="NOP14"/>
    <property type="match status" value="1"/>
</dbReference>
<comment type="function">
    <text evidence="6">Involved in nucleolar processing of pre-18S ribosomal RNA. Has a role in the nuclear export of 40S pre-ribosomal subunit to the cytoplasm.</text>
</comment>
<feature type="compositionally biased region" description="Acidic residues" evidence="7">
    <location>
        <begin position="171"/>
        <end position="184"/>
    </location>
</feature>
<feature type="compositionally biased region" description="Basic and acidic residues" evidence="7">
    <location>
        <begin position="61"/>
        <end position="74"/>
    </location>
</feature>
<feature type="region of interest" description="Disordered" evidence="7">
    <location>
        <begin position="1"/>
        <end position="97"/>
    </location>
</feature>
<feature type="compositionally biased region" description="Low complexity" evidence="7">
    <location>
        <begin position="284"/>
        <end position="293"/>
    </location>
</feature>